<dbReference type="EMBL" id="DF974668">
    <property type="protein sequence ID" value="GAU49976.1"/>
    <property type="molecule type" value="Genomic_DNA"/>
</dbReference>
<evidence type="ECO:0000256" key="5">
    <source>
        <dbReference type="ARBA" id="ARBA00022842"/>
    </source>
</evidence>
<dbReference type="Gene3D" id="3.40.50.460">
    <property type="entry name" value="Phosphofructokinase domain"/>
    <property type="match status" value="1"/>
</dbReference>
<keyword evidence="3" id="KW-0479">Metal-binding</keyword>
<dbReference type="InterPro" id="IPR035966">
    <property type="entry name" value="PKF_sf"/>
</dbReference>
<dbReference type="UniPathway" id="UPA00109">
    <property type="reaction ID" value="UER00182"/>
</dbReference>
<evidence type="ECO:0000256" key="1">
    <source>
        <dbReference type="ARBA" id="ARBA00022533"/>
    </source>
</evidence>
<dbReference type="AlphaFoldDB" id="A0A2Z6P2M2"/>
<keyword evidence="1" id="KW-0021">Allosteric enzyme</keyword>
<dbReference type="GO" id="GO:0003872">
    <property type="term" value="F:6-phosphofructokinase activity"/>
    <property type="evidence" value="ECO:0007669"/>
    <property type="project" value="InterPro"/>
</dbReference>
<dbReference type="InterPro" id="IPR000023">
    <property type="entry name" value="Phosphofructokinase_dom"/>
</dbReference>
<keyword evidence="2" id="KW-0808">Transferase</keyword>
<evidence type="ECO:0000256" key="4">
    <source>
        <dbReference type="ARBA" id="ARBA00022777"/>
    </source>
</evidence>
<evidence type="ECO:0000259" key="6">
    <source>
        <dbReference type="Pfam" id="PF00365"/>
    </source>
</evidence>
<keyword evidence="4" id="KW-0418">Kinase</keyword>
<feature type="domain" description="Phosphofructokinase" evidence="6">
    <location>
        <begin position="3"/>
        <end position="51"/>
    </location>
</feature>
<dbReference type="Proteomes" id="UP000242715">
    <property type="component" value="Unassembled WGS sequence"/>
</dbReference>
<keyword evidence="8" id="KW-1185">Reference proteome</keyword>
<dbReference type="InterPro" id="IPR050929">
    <property type="entry name" value="PFKA"/>
</dbReference>
<sequence>AHSAYHGIGIVKLMGRSSGFIAMQSSLASGQIDICLIPEVPFNLDGPHGVLSHLKYLTDQL</sequence>
<feature type="non-terminal residue" evidence="7">
    <location>
        <position position="1"/>
    </location>
</feature>
<evidence type="ECO:0000313" key="7">
    <source>
        <dbReference type="EMBL" id="GAU49976.1"/>
    </source>
</evidence>
<reference evidence="8" key="1">
    <citation type="journal article" date="2017" name="Front. Plant Sci.">
        <title>Climate Clever Clovers: New Paradigm to Reduce the Environmental Footprint of Ruminants by Breeding Low Methanogenic Forages Utilizing Haplotype Variation.</title>
        <authorList>
            <person name="Kaur P."/>
            <person name="Appels R."/>
            <person name="Bayer P.E."/>
            <person name="Keeble-Gagnere G."/>
            <person name="Wang J."/>
            <person name="Hirakawa H."/>
            <person name="Shirasawa K."/>
            <person name="Vercoe P."/>
            <person name="Stefanova K."/>
            <person name="Durmic Z."/>
            <person name="Nichols P."/>
            <person name="Revell C."/>
            <person name="Isobe S.N."/>
            <person name="Edwards D."/>
            <person name="Erskine W."/>
        </authorList>
    </citation>
    <scope>NUCLEOTIDE SEQUENCE [LARGE SCALE GENOMIC DNA]</scope>
    <source>
        <strain evidence="8">cv. Daliak</strain>
    </source>
</reference>
<dbReference type="SUPFAM" id="SSF53784">
    <property type="entry name" value="Phosphofructokinase"/>
    <property type="match status" value="1"/>
</dbReference>
<dbReference type="GO" id="GO:0046872">
    <property type="term" value="F:metal ion binding"/>
    <property type="evidence" value="ECO:0007669"/>
    <property type="project" value="UniProtKB-KW"/>
</dbReference>
<dbReference type="PANTHER" id="PTHR45770">
    <property type="entry name" value="ATP-DEPENDENT 6-PHOSPHOFRUCTOKINASE 1"/>
    <property type="match status" value="1"/>
</dbReference>
<accession>A0A2Z6P2M2</accession>
<keyword evidence="5" id="KW-0460">Magnesium</keyword>
<dbReference type="Pfam" id="PF00365">
    <property type="entry name" value="PFK"/>
    <property type="match status" value="1"/>
</dbReference>
<evidence type="ECO:0000256" key="2">
    <source>
        <dbReference type="ARBA" id="ARBA00022679"/>
    </source>
</evidence>
<proteinExistence type="predicted"/>
<evidence type="ECO:0000313" key="8">
    <source>
        <dbReference type="Proteomes" id="UP000242715"/>
    </source>
</evidence>
<protein>
    <recommendedName>
        <fullName evidence="6">Phosphofructokinase domain-containing protein</fullName>
    </recommendedName>
</protein>
<name>A0A2Z6P2M2_TRISU</name>
<evidence type="ECO:0000256" key="3">
    <source>
        <dbReference type="ARBA" id="ARBA00022723"/>
    </source>
</evidence>
<organism evidence="7 8">
    <name type="scientific">Trifolium subterraneum</name>
    <name type="common">Subterranean clover</name>
    <dbReference type="NCBI Taxonomy" id="3900"/>
    <lineage>
        <taxon>Eukaryota</taxon>
        <taxon>Viridiplantae</taxon>
        <taxon>Streptophyta</taxon>
        <taxon>Embryophyta</taxon>
        <taxon>Tracheophyta</taxon>
        <taxon>Spermatophyta</taxon>
        <taxon>Magnoliopsida</taxon>
        <taxon>eudicotyledons</taxon>
        <taxon>Gunneridae</taxon>
        <taxon>Pentapetalae</taxon>
        <taxon>rosids</taxon>
        <taxon>fabids</taxon>
        <taxon>Fabales</taxon>
        <taxon>Fabaceae</taxon>
        <taxon>Papilionoideae</taxon>
        <taxon>50 kb inversion clade</taxon>
        <taxon>NPAAA clade</taxon>
        <taxon>Hologalegina</taxon>
        <taxon>IRL clade</taxon>
        <taxon>Trifolieae</taxon>
        <taxon>Trifolium</taxon>
    </lineage>
</organism>
<gene>
    <name evidence="7" type="ORF">TSUD_237990</name>
</gene>
<dbReference type="OrthoDB" id="537915at2759"/>